<accession>A0A547PY01</accession>
<keyword evidence="2" id="KW-1185">Reference proteome</keyword>
<dbReference type="OrthoDB" id="9777291at2"/>
<evidence type="ECO:0000313" key="1">
    <source>
        <dbReference type="EMBL" id="TRD19012.1"/>
    </source>
</evidence>
<dbReference type="InterPro" id="IPR027417">
    <property type="entry name" value="P-loop_NTPase"/>
</dbReference>
<sequence length="288" mass="32832">MIYRTSHDWRAAPSKRVMLFGMSGLGKTYLSNMLRDSGTWFHYSVDYRIGTRYMGEHIADEFKRCAMQVPMLRDLLMSDSIYVASNITFDNLAPLSSYLGKPGDPARGGLPFEDYLRRQDQHLEAETLAMRDTPHFIERAQDLYGYPHFVCDTSGSICEVVDPEDPDDPVLSVLEKSLLMVWIKGSEAHTDELIRRFDKEPKPMYYQRDFLLSAWSDYLSETGQEPGGVDPNAFIRWTFARALAHRQPRYAAMARRGVTVSADEVSAVKTEGDFTDLIAMALDRSRDA</sequence>
<gene>
    <name evidence="1" type="ORF">FEV53_10965</name>
</gene>
<name>A0A547PY01_9RHOB</name>
<comment type="caution">
    <text evidence="1">The sequence shown here is derived from an EMBL/GenBank/DDBJ whole genome shotgun (WGS) entry which is preliminary data.</text>
</comment>
<proteinExistence type="predicted"/>
<dbReference type="EMBL" id="VFSV01000017">
    <property type="protein sequence ID" value="TRD19012.1"/>
    <property type="molecule type" value="Genomic_DNA"/>
</dbReference>
<reference evidence="1 2" key="1">
    <citation type="submission" date="2019-06" db="EMBL/GenBank/DDBJ databases">
        <title>Paenimaribius caenipelagi gen. nov., sp. nov., isolated from a tidal flat.</title>
        <authorList>
            <person name="Yoon J.-H."/>
        </authorList>
    </citation>
    <scope>NUCLEOTIDE SEQUENCE [LARGE SCALE GENOMIC DNA]</scope>
    <source>
        <strain evidence="1 2">JBTF-M29</strain>
    </source>
</reference>
<dbReference type="AlphaFoldDB" id="A0A547PY01"/>
<dbReference type="SUPFAM" id="SSF52540">
    <property type="entry name" value="P-loop containing nucleoside triphosphate hydrolases"/>
    <property type="match status" value="1"/>
</dbReference>
<evidence type="ECO:0000313" key="2">
    <source>
        <dbReference type="Proteomes" id="UP000318590"/>
    </source>
</evidence>
<protein>
    <submittedName>
        <fullName evidence="1">ATPase</fullName>
    </submittedName>
</protein>
<dbReference type="RefSeq" id="WP_142834857.1">
    <property type="nucleotide sequence ID" value="NZ_VFSV01000017.1"/>
</dbReference>
<organism evidence="1 2">
    <name type="scientific">Palleronia caenipelagi</name>
    <dbReference type="NCBI Taxonomy" id="2489174"/>
    <lineage>
        <taxon>Bacteria</taxon>
        <taxon>Pseudomonadati</taxon>
        <taxon>Pseudomonadota</taxon>
        <taxon>Alphaproteobacteria</taxon>
        <taxon>Rhodobacterales</taxon>
        <taxon>Roseobacteraceae</taxon>
        <taxon>Palleronia</taxon>
    </lineage>
</organism>
<dbReference type="Gene3D" id="3.40.50.300">
    <property type="entry name" value="P-loop containing nucleotide triphosphate hydrolases"/>
    <property type="match status" value="1"/>
</dbReference>
<dbReference type="Proteomes" id="UP000318590">
    <property type="component" value="Unassembled WGS sequence"/>
</dbReference>